<evidence type="ECO:0000256" key="5">
    <source>
        <dbReference type="ARBA" id="ARBA00023239"/>
    </source>
</evidence>
<sequence>MALSKHLNPDQLIQAAKDHKGHVHSSTQHHADHAYGGRYGTDPIPKYRLPSKGADAEAAYQLIHDELALDGSPALNLASFVHTWMPKQADQLMMENISKNLIDQDEYPMTQVLHTRCISILADLWHAPSAHQAIGTATTGSSEAIQLGGLAMKRIWQEKRKAAGKSIHEPGPNIVMGANAQVALEKFARYFDVEARLVPISVESNYRLDPKRAMQYVDENTIGVYVILGSTYTGHYEPVKEMAELLDEYEARTGHSVPIHVDGASGGFIAPFATPKLEWDFRIPRVVSINTSGHKFGLSYVGVGWVVWRSKQFLPKDLIFELHYLGSVEYSFSLNFSRPAHPVIAQYFNFIHLGFEGYRNVALQDLKNARLLSRALEKSGLFDVLSDIHRPAETITMAAKAAIGFDEANVENYVPGLPVVSFKFTDDFKQKHPDVQQKWVQVLLRAKGWIVPNYELAPDMQDIEILRVVVRENVTAVMVDRLVADIIEVVEGLAKEDTPVHALNALQSRKTVEGHHGRLDPGSSSKSSGTFKMFTKLPQKIPDPFNLLGDQPKLAFRSQPGGIAKLATTRNISEKDSYWEQYVVLFDSASDVFTLITHNDVRRALYEAPENVATLIRVITSRLFNLVSDHTFPTPPPSSVSSLASSIIRSGTGASGERNTTKEVLNCIRVLQRVLPAVFEIESEPSRFEQEVLWKRVEVRPQDAAGQARGGASGAAGGAVEQASAEPQFVIEDEDESDDDEEGDGGARARAPKSPPRQQTSPKAQETTQKPKETMPSIAERLFSCLIDLLFCCGFTLPTKIQVDHYKINYVIWEKGVGSTTDPGPSQQYESNKTEVLRLLLVLLSRQIYTPPATLFTSPSSYTLHFVQNLPRRDVLTVLCSLMNTAVNATHPGSANVMGTVAGRLPYNHLLMKGEDPRTSLVSMCFQVLCVLLDFQSGTARDVAVEGQTSGPTAKTNAFRYFIAKLHRPADFEFLLNGIVTIFEDEMSSLNGLLPGSRKPVPYMVEAIIFLWKMLELNKKFRAFVLESDKAMDITAYLLCYGLEIKDKPEQHGMCRVLSYMIQGLSAERSFGMKLSSPLKAHLPQKWATVGNAGDFIVQTIYSMVATTSGSLNSLYPALVIALSNSAPYFKNLSVTSSARLLQLFNAFANPSFLLSDEGHPRLLFFVLEAFNGVLLHSLQDNPNLVYAILHAHKQFEDLGTFTLARGLREIRRIQQLKEERAAQAQGRGSVDKGKRRARDEEEGAPGDEKARLLQREAESLDLSRSADTLPDAPGRHTDVDAQTRPLMSPTSAETSISAGGGPAISEKARGKMRAAGRSLSGDMTGSLERLAASGVGRNGFVPTQEWVSSWQQGLPLDVIMLVISELLPKVQNLQSSLSGASASNAIIDLLRNANLDQVLPKPPPLSPRRFMWSDASIVWLTSLIWGEIYVRGMTPLGIWNNTAVRLFYVKHAQAQQRQITETVTNVVGGLLGRTESSQSLGRRQ</sequence>
<proteinExistence type="inferred from homology"/>
<feature type="compositionally biased region" description="Polar residues" evidence="9">
    <location>
        <begin position="1289"/>
        <end position="1298"/>
    </location>
</feature>
<feature type="region of interest" description="Disordered" evidence="9">
    <location>
        <begin position="1219"/>
        <end position="1321"/>
    </location>
</feature>
<evidence type="ECO:0000256" key="2">
    <source>
        <dbReference type="ARBA" id="ARBA00009533"/>
    </source>
</evidence>
<dbReference type="PANTHER" id="PTHR43321:SF3">
    <property type="entry name" value="GLUTAMATE DECARBOXYLASE"/>
    <property type="match status" value="1"/>
</dbReference>
<dbReference type="Gene3D" id="3.90.1150.160">
    <property type="match status" value="1"/>
</dbReference>
<dbReference type="InterPro" id="IPR026705">
    <property type="entry name" value="Hid-1/Ecm30"/>
</dbReference>
<dbReference type="Gene3D" id="4.10.280.50">
    <property type="match status" value="1"/>
</dbReference>
<accession>A0AAD7X620</accession>
<comment type="similarity">
    <text evidence="2 8">Belongs to the group II decarboxylase family.</text>
</comment>
<evidence type="ECO:0000256" key="9">
    <source>
        <dbReference type="SAM" id="MobiDB-lite"/>
    </source>
</evidence>
<keyword evidence="11" id="KW-1185">Reference proteome</keyword>
<dbReference type="FunFam" id="4.10.280.50:FF:000001">
    <property type="entry name" value="Glutamate decarboxylase"/>
    <property type="match status" value="1"/>
</dbReference>
<dbReference type="InterPro" id="IPR015421">
    <property type="entry name" value="PyrdxlP-dep_Trfase_major"/>
</dbReference>
<protein>
    <recommendedName>
        <fullName evidence="3 8">Glutamate decarboxylase</fullName>
        <ecNumber evidence="3 8">4.1.1.15</ecNumber>
    </recommendedName>
</protein>
<keyword evidence="8" id="KW-0210">Decarboxylase</keyword>
<dbReference type="FunFam" id="3.40.640.10:FF:000017">
    <property type="entry name" value="Glutamate decarboxylase"/>
    <property type="match status" value="1"/>
</dbReference>
<evidence type="ECO:0000256" key="3">
    <source>
        <dbReference type="ARBA" id="ARBA00012421"/>
    </source>
</evidence>
<feature type="modified residue" description="N6-(pyridoxal phosphate)lysine" evidence="7">
    <location>
        <position position="295"/>
    </location>
</feature>
<feature type="compositionally biased region" description="Basic and acidic residues" evidence="9">
    <location>
        <begin position="1247"/>
        <end position="1259"/>
    </location>
</feature>
<dbReference type="Proteomes" id="UP001215151">
    <property type="component" value="Unassembled WGS sequence"/>
</dbReference>
<evidence type="ECO:0000256" key="4">
    <source>
        <dbReference type="ARBA" id="ARBA00022898"/>
    </source>
</evidence>
<evidence type="ECO:0000256" key="8">
    <source>
        <dbReference type="RuleBase" id="RU361171"/>
    </source>
</evidence>
<feature type="region of interest" description="Disordered" evidence="9">
    <location>
        <begin position="733"/>
        <end position="774"/>
    </location>
</feature>
<gene>
    <name evidence="10" type="ORF">ONZ51_g11747</name>
</gene>
<evidence type="ECO:0000256" key="6">
    <source>
        <dbReference type="ARBA" id="ARBA00048868"/>
    </source>
</evidence>
<feature type="region of interest" description="Disordered" evidence="9">
    <location>
        <begin position="704"/>
        <end position="723"/>
    </location>
</feature>
<dbReference type="Gene3D" id="3.40.640.10">
    <property type="entry name" value="Type I PLP-dependent aspartate aminotransferase-like (Major domain)"/>
    <property type="match status" value="1"/>
</dbReference>
<dbReference type="PANTHER" id="PTHR43321">
    <property type="entry name" value="GLUTAMATE DECARBOXYLASE"/>
    <property type="match status" value="1"/>
</dbReference>
<evidence type="ECO:0000313" key="10">
    <source>
        <dbReference type="EMBL" id="KAJ8457078.1"/>
    </source>
</evidence>
<dbReference type="GO" id="GO:0030170">
    <property type="term" value="F:pyridoxal phosphate binding"/>
    <property type="evidence" value="ECO:0007669"/>
    <property type="project" value="InterPro"/>
</dbReference>
<dbReference type="InterPro" id="IPR002129">
    <property type="entry name" value="PyrdxlP-dep_de-COase"/>
</dbReference>
<dbReference type="EMBL" id="JAPEVG010000600">
    <property type="protein sequence ID" value="KAJ8457078.1"/>
    <property type="molecule type" value="Genomic_DNA"/>
</dbReference>
<dbReference type="InterPro" id="IPR015424">
    <property type="entry name" value="PyrdxlP-dep_Trfase"/>
</dbReference>
<feature type="compositionally biased region" description="Polar residues" evidence="9">
    <location>
        <begin position="756"/>
        <end position="768"/>
    </location>
</feature>
<dbReference type="EC" id="4.1.1.15" evidence="3 8"/>
<dbReference type="GO" id="GO:0004351">
    <property type="term" value="F:glutamate decarboxylase activity"/>
    <property type="evidence" value="ECO:0007669"/>
    <property type="project" value="UniProtKB-EC"/>
</dbReference>
<organism evidence="10 11">
    <name type="scientific">Trametes cubensis</name>
    <dbReference type="NCBI Taxonomy" id="1111947"/>
    <lineage>
        <taxon>Eukaryota</taxon>
        <taxon>Fungi</taxon>
        <taxon>Dikarya</taxon>
        <taxon>Basidiomycota</taxon>
        <taxon>Agaricomycotina</taxon>
        <taxon>Agaricomycetes</taxon>
        <taxon>Polyporales</taxon>
        <taxon>Polyporaceae</taxon>
        <taxon>Trametes</taxon>
    </lineage>
</organism>
<comment type="caution">
    <text evidence="10">The sequence shown here is derived from an EMBL/GenBank/DDBJ whole genome shotgun (WGS) entry which is preliminary data.</text>
</comment>
<reference evidence="10" key="1">
    <citation type="submission" date="2022-11" db="EMBL/GenBank/DDBJ databases">
        <title>Genome Sequence of Cubamyces cubensis.</title>
        <authorList>
            <person name="Buettner E."/>
        </authorList>
    </citation>
    <scope>NUCLEOTIDE SEQUENCE</scope>
    <source>
        <strain evidence="10">MPL-01</strain>
    </source>
</reference>
<keyword evidence="4 7" id="KW-0663">Pyridoxal phosphate</keyword>
<name>A0AAD7X620_9APHY</name>
<evidence type="ECO:0000256" key="1">
    <source>
        <dbReference type="ARBA" id="ARBA00001933"/>
    </source>
</evidence>
<feature type="compositionally biased region" description="Gly residues" evidence="9">
    <location>
        <begin position="708"/>
        <end position="717"/>
    </location>
</feature>
<dbReference type="NCBIfam" id="TIGR01788">
    <property type="entry name" value="Glu-decarb-GAD"/>
    <property type="match status" value="1"/>
</dbReference>
<dbReference type="Pfam" id="PF12722">
    <property type="entry name" value="Hid1"/>
    <property type="match status" value="1"/>
</dbReference>
<evidence type="ECO:0000313" key="11">
    <source>
        <dbReference type="Proteomes" id="UP001215151"/>
    </source>
</evidence>
<feature type="region of interest" description="Disordered" evidence="9">
    <location>
        <begin position="18"/>
        <end position="37"/>
    </location>
</feature>
<dbReference type="GO" id="GO:0006538">
    <property type="term" value="P:L-glutamate catabolic process"/>
    <property type="evidence" value="ECO:0007669"/>
    <property type="project" value="TreeGrafter"/>
</dbReference>
<comment type="catalytic activity">
    <reaction evidence="6 8">
        <text>L-glutamate + H(+) = 4-aminobutanoate + CO2</text>
        <dbReference type="Rhea" id="RHEA:17785"/>
        <dbReference type="ChEBI" id="CHEBI:15378"/>
        <dbReference type="ChEBI" id="CHEBI:16526"/>
        <dbReference type="ChEBI" id="CHEBI:29985"/>
        <dbReference type="ChEBI" id="CHEBI:59888"/>
        <dbReference type="EC" id="4.1.1.15"/>
    </reaction>
</comment>
<feature type="compositionally biased region" description="Acidic residues" evidence="9">
    <location>
        <begin position="733"/>
        <end position="744"/>
    </location>
</feature>
<dbReference type="InterPro" id="IPR010107">
    <property type="entry name" value="Glutamate_decarboxylase"/>
</dbReference>
<dbReference type="GO" id="GO:0005829">
    <property type="term" value="C:cytosol"/>
    <property type="evidence" value="ECO:0007669"/>
    <property type="project" value="TreeGrafter"/>
</dbReference>
<evidence type="ECO:0000256" key="7">
    <source>
        <dbReference type="PIRSR" id="PIRSR602129-50"/>
    </source>
</evidence>
<dbReference type="SUPFAM" id="SSF53383">
    <property type="entry name" value="PLP-dependent transferases"/>
    <property type="match status" value="1"/>
</dbReference>
<dbReference type="Pfam" id="PF00282">
    <property type="entry name" value="Pyridoxal_deC"/>
    <property type="match status" value="1"/>
</dbReference>
<keyword evidence="5 8" id="KW-0456">Lyase</keyword>
<comment type="cofactor">
    <cofactor evidence="1 7 8">
        <name>pyridoxal 5'-phosphate</name>
        <dbReference type="ChEBI" id="CHEBI:597326"/>
    </cofactor>
</comment>